<dbReference type="PROSITE" id="PS50893">
    <property type="entry name" value="ABC_TRANSPORTER_2"/>
    <property type="match status" value="1"/>
</dbReference>
<keyword evidence="1" id="KW-0813">Transport</keyword>
<name>A0A0P7BYY0_9BACT</name>
<dbReference type="Pfam" id="PF00005">
    <property type="entry name" value="ABC_tran"/>
    <property type="match status" value="1"/>
</dbReference>
<dbReference type="InterPro" id="IPR003439">
    <property type="entry name" value="ABC_transporter-like_ATP-bd"/>
</dbReference>
<dbReference type="SMART" id="SM00382">
    <property type="entry name" value="AAA"/>
    <property type="match status" value="1"/>
</dbReference>
<evidence type="ECO:0000256" key="1">
    <source>
        <dbReference type="ARBA" id="ARBA00022448"/>
    </source>
</evidence>
<dbReference type="InterPro" id="IPR051782">
    <property type="entry name" value="ABC_Transporter_VariousFunc"/>
</dbReference>
<dbReference type="PANTHER" id="PTHR42939:SF1">
    <property type="entry name" value="ABC TRANSPORTER ATP-BINDING PROTEIN ALBC-RELATED"/>
    <property type="match status" value="1"/>
</dbReference>
<keyword evidence="2" id="KW-0547">Nucleotide-binding</keyword>
<dbReference type="GO" id="GO:0016887">
    <property type="term" value="F:ATP hydrolysis activity"/>
    <property type="evidence" value="ECO:0007669"/>
    <property type="project" value="InterPro"/>
</dbReference>
<dbReference type="CDD" id="cd03230">
    <property type="entry name" value="ABC_DR_subfamily_A"/>
    <property type="match status" value="1"/>
</dbReference>
<organism evidence="5 6">
    <name type="scientific">Jiulongibacter sediminis</name>
    <dbReference type="NCBI Taxonomy" id="1605367"/>
    <lineage>
        <taxon>Bacteria</taxon>
        <taxon>Pseudomonadati</taxon>
        <taxon>Bacteroidota</taxon>
        <taxon>Cytophagia</taxon>
        <taxon>Cytophagales</taxon>
        <taxon>Leadbetterellaceae</taxon>
        <taxon>Jiulongibacter</taxon>
    </lineage>
</organism>
<dbReference type="GO" id="GO:0005524">
    <property type="term" value="F:ATP binding"/>
    <property type="evidence" value="ECO:0007669"/>
    <property type="project" value="UniProtKB-KW"/>
</dbReference>
<dbReference type="InterPro" id="IPR027417">
    <property type="entry name" value="P-loop_NTPase"/>
</dbReference>
<dbReference type="STRING" id="1605367.AFM12_18720"/>
<dbReference type="EMBL" id="LGTQ01000015">
    <property type="protein sequence ID" value="KPM46786.1"/>
    <property type="molecule type" value="Genomic_DNA"/>
</dbReference>
<reference evidence="5 6" key="1">
    <citation type="submission" date="2015-07" db="EMBL/GenBank/DDBJ databases">
        <title>The draft genome sequence of Leadbetterella sp. JN14-9.</title>
        <authorList>
            <person name="Liu Y."/>
            <person name="Du J."/>
            <person name="Shao Z."/>
        </authorList>
    </citation>
    <scope>NUCLEOTIDE SEQUENCE [LARGE SCALE GENOMIC DNA]</scope>
    <source>
        <strain evidence="5 6">JN14-9</strain>
    </source>
</reference>
<keyword evidence="6" id="KW-1185">Reference proteome</keyword>
<dbReference type="OrthoDB" id="9808363at2"/>
<feature type="domain" description="ABC transporter" evidence="4">
    <location>
        <begin position="2"/>
        <end position="227"/>
    </location>
</feature>
<evidence type="ECO:0000313" key="6">
    <source>
        <dbReference type="Proteomes" id="UP000050454"/>
    </source>
</evidence>
<dbReference type="RefSeq" id="WP_055151730.1">
    <property type="nucleotide sequence ID" value="NZ_JXSZ01000015.1"/>
</dbReference>
<gene>
    <name evidence="5" type="ORF">AFM12_18720</name>
</gene>
<evidence type="ECO:0000259" key="4">
    <source>
        <dbReference type="PROSITE" id="PS50893"/>
    </source>
</evidence>
<dbReference type="Proteomes" id="UP000050454">
    <property type="component" value="Unassembled WGS sequence"/>
</dbReference>
<keyword evidence="3 5" id="KW-0067">ATP-binding</keyword>
<accession>A0A0P7BYY0</accession>
<comment type="caution">
    <text evidence="5">The sequence shown here is derived from an EMBL/GenBank/DDBJ whole genome shotgun (WGS) entry which is preliminary data.</text>
</comment>
<evidence type="ECO:0000256" key="3">
    <source>
        <dbReference type="ARBA" id="ARBA00022840"/>
    </source>
</evidence>
<evidence type="ECO:0000256" key="2">
    <source>
        <dbReference type="ARBA" id="ARBA00022741"/>
    </source>
</evidence>
<proteinExistence type="predicted"/>
<dbReference type="Gene3D" id="3.40.50.300">
    <property type="entry name" value="P-loop containing nucleotide triphosphate hydrolases"/>
    <property type="match status" value="1"/>
</dbReference>
<protein>
    <submittedName>
        <fullName evidence="5">Copper ABC transporter ATP-binding protein</fullName>
    </submittedName>
</protein>
<evidence type="ECO:0000313" key="5">
    <source>
        <dbReference type="EMBL" id="KPM46786.1"/>
    </source>
</evidence>
<dbReference type="PANTHER" id="PTHR42939">
    <property type="entry name" value="ABC TRANSPORTER ATP-BINDING PROTEIN ALBC-RELATED"/>
    <property type="match status" value="1"/>
</dbReference>
<sequence length="245" mass="27402">MITFENISKAFGKLQVLNGINLRFNRGEAVAIVGPNGSGKTTLLKILLGMVLPDEGRLLMNDEDVSKTSDYRSQIGYMPQISKFPSNLRISQLFDMMKEIRQANGQYDLDLYEAFELETIKDKYLSSLSGGTKQKVAAALAFYFNPPVLVLDEPTAGLDPLACEILKNKIRLENTKGKLLLITSHILSDLEELTERLVYLQDGRVHVDRSITDLKADYGQNNLSRVIAILMKKKEMTSSDILQVA</sequence>
<dbReference type="AlphaFoldDB" id="A0A0P7BYY0"/>
<dbReference type="InterPro" id="IPR003593">
    <property type="entry name" value="AAA+_ATPase"/>
</dbReference>
<dbReference type="SUPFAM" id="SSF52540">
    <property type="entry name" value="P-loop containing nucleoside triphosphate hydrolases"/>
    <property type="match status" value="1"/>
</dbReference>